<accession>A0A0H5BWY7</accession>
<dbReference type="InterPro" id="IPR029043">
    <property type="entry name" value="GcvT/YgfZ_C"/>
</dbReference>
<dbReference type="NCBIfam" id="NF007110">
    <property type="entry name" value="PRK09559.1"/>
    <property type="match status" value="1"/>
</dbReference>
<dbReference type="GO" id="GO:0016226">
    <property type="term" value="P:iron-sulfur cluster assembly"/>
    <property type="evidence" value="ECO:0007669"/>
    <property type="project" value="TreeGrafter"/>
</dbReference>
<dbReference type="RefSeq" id="WP_281263810.1">
    <property type="nucleotide sequence ID" value="NZ_LN774881.1"/>
</dbReference>
<dbReference type="InterPro" id="IPR048451">
    <property type="entry name" value="YgfZ_barrel"/>
</dbReference>
<dbReference type="Proteomes" id="UP000242753">
    <property type="component" value="Chromosome I"/>
</dbReference>
<protein>
    <submittedName>
        <fullName evidence="2">tRNA-modifying protein ygfZ</fullName>
    </submittedName>
</protein>
<dbReference type="InterPro" id="IPR045179">
    <property type="entry name" value="YgfZ/GcvT"/>
</dbReference>
<evidence type="ECO:0000313" key="2">
    <source>
        <dbReference type="EMBL" id="CEN32270.1"/>
    </source>
</evidence>
<dbReference type="STRING" id="1594731.WEOB_336"/>
<dbReference type="NCBIfam" id="TIGR03317">
    <property type="entry name" value="ygfZ_signature"/>
    <property type="match status" value="1"/>
</dbReference>
<organism evidence="2 3">
    <name type="scientific">Candidatus Westeberhardia cardiocondylae</name>
    <dbReference type="NCBI Taxonomy" id="1594731"/>
    <lineage>
        <taxon>Bacteria</taxon>
        <taxon>Pseudomonadati</taxon>
        <taxon>Pseudomonadota</taxon>
        <taxon>Gammaproteobacteria</taxon>
        <taxon>Enterobacterales</taxon>
        <taxon>Enterobacteriaceae</taxon>
        <taxon>ant endosymbionts</taxon>
        <taxon>Candidatus Westeberhardia</taxon>
    </lineage>
</organism>
<reference evidence="3" key="1">
    <citation type="submission" date="2015-01" db="EMBL/GenBank/DDBJ databases">
        <authorList>
            <person name="Manzano-Marin A."/>
            <person name="Manzano-Marin A."/>
        </authorList>
    </citation>
    <scope>NUCLEOTIDE SEQUENCE [LARGE SCALE GENOMIC DNA]</scope>
    <source>
        <strain evidence="3">obscurior</strain>
    </source>
</reference>
<dbReference type="Gene3D" id="3.30.70.1400">
    <property type="entry name" value="Aminomethyltransferase beta-barrel domains"/>
    <property type="match status" value="1"/>
</dbReference>
<dbReference type="Gene3D" id="3.30.70.1630">
    <property type="match status" value="1"/>
</dbReference>
<dbReference type="InterPro" id="IPR017703">
    <property type="entry name" value="YgfZ/GCV_T_CS"/>
</dbReference>
<keyword evidence="3" id="KW-1185">Reference proteome</keyword>
<name>A0A0H5BWY7_9ENTR</name>
<dbReference type="PATRIC" id="fig|1594731.3.peg.313"/>
<dbReference type="PANTHER" id="PTHR22602">
    <property type="entry name" value="TRANSFERASE CAF17, MITOCHONDRIAL-RELATED"/>
    <property type="match status" value="1"/>
</dbReference>
<evidence type="ECO:0000313" key="3">
    <source>
        <dbReference type="Proteomes" id="UP000242753"/>
    </source>
</evidence>
<evidence type="ECO:0000259" key="1">
    <source>
        <dbReference type="Pfam" id="PF21130"/>
    </source>
</evidence>
<proteinExistence type="predicted"/>
<dbReference type="SUPFAM" id="SSF103025">
    <property type="entry name" value="Folate-binding domain"/>
    <property type="match status" value="1"/>
</dbReference>
<dbReference type="AlphaFoldDB" id="A0A0H5BWY7"/>
<dbReference type="Gene3D" id="2.40.30.160">
    <property type="match status" value="1"/>
</dbReference>
<dbReference type="Pfam" id="PF21130">
    <property type="entry name" value="YgfZ_barrel"/>
    <property type="match status" value="1"/>
</dbReference>
<dbReference type="SUPFAM" id="SSF101790">
    <property type="entry name" value="Aminomethyltransferase beta-barrel domain"/>
    <property type="match status" value="1"/>
</dbReference>
<dbReference type="EMBL" id="LN774881">
    <property type="protein sequence ID" value="CEN32270.1"/>
    <property type="molecule type" value="Genomic_DNA"/>
</dbReference>
<feature type="domain" description="tRNA-modifying protein YgfZ-like beta-barrel" evidence="1">
    <location>
        <begin position="248"/>
        <end position="313"/>
    </location>
</feature>
<sequence length="329" mass="38454">MNRTTLCKLSSFPVSSKKLPFTIISLKDWKLITIKGTDNIQYLQGQLTCNLFFLKKNQFSFSGHCNEKGKILSSVYIFYYKKEKSLAYIVRKSIYHNQMKILKKYAIFSKITITAHNDIVLFGVSGHNTKKIISTLLNKFKTLQPVMQNPDYTLLYFNFPIPRFLFITSIQTSNMLKHRWKNFAKFNNSKQWLSLEIEAGYPIIDTVSQNKYLPQDINLQILKGVDFNKGCYMGQEIITKYQYQKIKKYSLYFLSGEGTNIPHPGDTLEVKIENDWYFIGTILTSCKMLNNIIWIQAVLNNKLTSHKKIRAKNNNTILSIKNLYYKKFL</sequence>
<gene>
    <name evidence="2" type="primary">ygfZ</name>
    <name evidence="2" type="ORF">WEOB_336</name>
</gene>
<dbReference type="PANTHER" id="PTHR22602:SF0">
    <property type="entry name" value="TRANSFERASE CAF17, MITOCHONDRIAL-RELATED"/>
    <property type="match status" value="1"/>
</dbReference>
<dbReference type="KEGG" id="wca:WEOB_336"/>